<protein>
    <submittedName>
        <fullName evidence="2">Uncharacterized protein</fullName>
    </submittedName>
</protein>
<evidence type="ECO:0000313" key="3">
    <source>
        <dbReference type="Proteomes" id="UP000000763"/>
    </source>
</evidence>
<reference evidence="3" key="2">
    <citation type="journal article" date="2008" name="Nucleic Acids Res.">
        <title>The rice annotation project database (RAP-DB): 2008 update.</title>
        <authorList>
            <consortium name="The rice annotation project (RAP)"/>
        </authorList>
    </citation>
    <scope>GENOME REANNOTATION</scope>
    <source>
        <strain evidence="3">cv. Nipponbare</strain>
    </source>
</reference>
<dbReference type="AlphaFoldDB" id="Q10IY1"/>
<accession>Q10IY1</accession>
<feature type="region of interest" description="Disordered" evidence="1">
    <location>
        <begin position="1"/>
        <end position="36"/>
    </location>
</feature>
<name>Q10IY1_ORYSJ</name>
<proteinExistence type="predicted"/>
<evidence type="ECO:0000256" key="1">
    <source>
        <dbReference type="SAM" id="MobiDB-lite"/>
    </source>
</evidence>
<reference evidence="3" key="1">
    <citation type="journal article" date="2005" name="Nature">
        <title>The map-based sequence of the rice genome.</title>
        <authorList>
            <consortium name="International rice genome sequencing project (IRGSP)"/>
            <person name="Matsumoto T."/>
            <person name="Wu J."/>
            <person name="Kanamori H."/>
            <person name="Katayose Y."/>
            <person name="Fujisawa M."/>
            <person name="Namiki N."/>
            <person name="Mizuno H."/>
            <person name="Yamamoto K."/>
            <person name="Antonio B.A."/>
            <person name="Baba T."/>
            <person name="Sakata K."/>
            <person name="Nagamura Y."/>
            <person name="Aoki H."/>
            <person name="Arikawa K."/>
            <person name="Arita K."/>
            <person name="Bito T."/>
            <person name="Chiden Y."/>
            <person name="Fujitsuka N."/>
            <person name="Fukunaka R."/>
            <person name="Hamada M."/>
            <person name="Harada C."/>
            <person name="Hayashi A."/>
            <person name="Hijishita S."/>
            <person name="Honda M."/>
            <person name="Hosokawa S."/>
            <person name="Ichikawa Y."/>
            <person name="Idonuma A."/>
            <person name="Iijima M."/>
            <person name="Ikeda M."/>
            <person name="Ikeno M."/>
            <person name="Ito K."/>
            <person name="Ito S."/>
            <person name="Ito T."/>
            <person name="Ito Y."/>
            <person name="Ito Y."/>
            <person name="Iwabuchi A."/>
            <person name="Kamiya K."/>
            <person name="Karasawa W."/>
            <person name="Kurita K."/>
            <person name="Katagiri S."/>
            <person name="Kikuta A."/>
            <person name="Kobayashi H."/>
            <person name="Kobayashi N."/>
            <person name="Machita K."/>
            <person name="Maehara T."/>
            <person name="Masukawa M."/>
            <person name="Mizubayashi T."/>
            <person name="Mukai Y."/>
            <person name="Nagasaki H."/>
            <person name="Nagata Y."/>
            <person name="Naito S."/>
            <person name="Nakashima M."/>
            <person name="Nakama Y."/>
            <person name="Nakamichi Y."/>
            <person name="Nakamura M."/>
            <person name="Meguro A."/>
            <person name="Negishi M."/>
            <person name="Ohta I."/>
            <person name="Ohta T."/>
            <person name="Okamoto M."/>
            <person name="Ono N."/>
            <person name="Saji S."/>
            <person name="Sakaguchi M."/>
            <person name="Sakai K."/>
            <person name="Shibata M."/>
            <person name="Shimokawa T."/>
            <person name="Song J."/>
            <person name="Takazaki Y."/>
            <person name="Terasawa K."/>
            <person name="Tsugane M."/>
            <person name="Tsuji K."/>
            <person name="Ueda S."/>
            <person name="Waki K."/>
            <person name="Yamagata H."/>
            <person name="Yamamoto M."/>
            <person name="Yamamoto S."/>
            <person name="Yamane H."/>
            <person name="Yoshiki S."/>
            <person name="Yoshihara R."/>
            <person name="Yukawa K."/>
            <person name="Zhong H."/>
            <person name="Yano M."/>
            <person name="Yuan Q."/>
            <person name="Ouyang S."/>
            <person name="Liu J."/>
            <person name="Jones K.M."/>
            <person name="Gansberger K."/>
            <person name="Moffat K."/>
            <person name="Hill J."/>
            <person name="Bera J."/>
            <person name="Fadrosh D."/>
            <person name="Jin S."/>
            <person name="Johri S."/>
            <person name="Kim M."/>
            <person name="Overton L."/>
            <person name="Reardon M."/>
            <person name="Tsitrin T."/>
            <person name="Vuong H."/>
            <person name="Weaver B."/>
            <person name="Ciecko A."/>
            <person name="Tallon L."/>
            <person name="Jackson J."/>
            <person name="Pai G."/>
            <person name="Aken S.V."/>
            <person name="Utterback T."/>
            <person name="Reidmuller S."/>
            <person name="Feldblyum T."/>
            <person name="Hsiao J."/>
            <person name="Zismann V."/>
            <person name="Iobst S."/>
            <person name="de Vazeille A.R."/>
            <person name="Buell C.R."/>
            <person name="Ying K."/>
            <person name="Li Y."/>
            <person name="Lu T."/>
            <person name="Huang Y."/>
            <person name="Zhao Q."/>
            <person name="Feng Q."/>
            <person name="Zhang L."/>
            <person name="Zhu J."/>
            <person name="Weng Q."/>
            <person name="Mu J."/>
            <person name="Lu Y."/>
            <person name="Fan D."/>
            <person name="Liu Y."/>
            <person name="Guan J."/>
            <person name="Zhang Y."/>
            <person name="Yu S."/>
            <person name="Liu X."/>
            <person name="Zhang Y."/>
            <person name="Hong G."/>
            <person name="Han B."/>
            <person name="Choisne N."/>
            <person name="Demange N."/>
            <person name="Orjeda G."/>
            <person name="Samain S."/>
            <person name="Cattolico L."/>
            <person name="Pelletier E."/>
            <person name="Couloux A."/>
            <person name="Segurens B."/>
            <person name="Wincker P."/>
            <person name="D'Hont A."/>
            <person name="Scarpelli C."/>
            <person name="Weissenbach J."/>
            <person name="Salanoubat M."/>
            <person name="Quetier F."/>
            <person name="Yu Y."/>
            <person name="Kim H.R."/>
            <person name="Rambo T."/>
            <person name="Currie J."/>
            <person name="Collura K."/>
            <person name="Luo M."/>
            <person name="Yang T."/>
            <person name="Ammiraju J.S.S."/>
            <person name="Engler F."/>
            <person name="Soderlund C."/>
            <person name="Wing R.A."/>
            <person name="Palmer L.E."/>
            <person name="de la Bastide M."/>
            <person name="Spiegel L."/>
            <person name="Nascimento L."/>
            <person name="Zutavern T."/>
            <person name="O'Shaughnessy A."/>
            <person name="Dike S."/>
            <person name="Dedhia N."/>
            <person name="Preston R."/>
            <person name="Balija V."/>
            <person name="McCombie W.R."/>
            <person name="Chow T."/>
            <person name="Chen H."/>
            <person name="Chung M."/>
            <person name="Chen C."/>
            <person name="Shaw J."/>
            <person name="Wu H."/>
            <person name="Hsiao K."/>
            <person name="Chao Y."/>
            <person name="Chu M."/>
            <person name="Cheng C."/>
            <person name="Hour A."/>
            <person name="Lee P."/>
            <person name="Lin S."/>
            <person name="Lin Y."/>
            <person name="Liou J."/>
            <person name="Liu S."/>
            <person name="Hsing Y."/>
            <person name="Raghuvanshi S."/>
            <person name="Mohanty A."/>
            <person name="Bharti A.K."/>
            <person name="Gaur A."/>
            <person name="Gupta V."/>
            <person name="Kumar D."/>
            <person name="Ravi V."/>
            <person name="Vij S."/>
            <person name="Kapur A."/>
            <person name="Khurana P."/>
            <person name="Khurana P."/>
            <person name="Khurana J.P."/>
            <person name="Tyagi A.K."/>
            <person name="Gaikwad K."/>
            <person name="Singh A."/>
            <person name="Dalal V."/>
            <person name="Srivastava S."/>
            <person name="Dixit A."/>
            <person name="Pal A.K."/>
            <person name="Ghazi I.A."/>
            <person name="Yadav M."/>
            <person name="Pandit A."/>
            <person name="Bhargava A."/>
            <person name="Sureshbabu K."/>
            <person name="Batra K."/>
            <person name="Sharma T.R."/>
            <person name="Mohapatra T."/>
            <person name="Singh N.K."/>
            <person name="Messing J."/>
            <person name="Nelson A.B."/>
            <person name="Fuks G."/>
            <person name="Kavchok S."/>
            <person name="Keizer G."/>
            <person name="Linton E."/>
            <person name="Llaca V."/>
            <person name="Song R."/>
            <person name="Tanyolac B."/>
            <person name="Young S."/>
            <person name="Ho-Il K."/>
            <person name="Hahn J.H."/>
            <person name="Sangsakoo G."/>
            <person name="Vanavichit A."/>
            <person name="de Mattos Luiz.A.T."/>
            <person name="Zimmer P.D."/>
            <person name="Malone G."/>
            <person name="Dellagostin O."/>
            <person name="de Oliveira A.C."/>
            <person name="Bevan M."/>
            <person name="Bancroft I."/>
            <person name="Minx P."/>
            <person name="Cordum H."/>
            <person name="Wilson R."/>
            <person name="Cheng Z."/>
            <person name="Jin W."/>
            <person name="Jiang J."/>
            <person name="Leong S.A."/>
            <person name="Iwama H."/>
            <person name="Gojobori T."/>
            <person name="Itoh T."/>
            <person name="Niimura Y."/>
            <person name="Fujii Y."/>
            <person name="Habara T."/>
            <person name="Sakai H."/>
            <person name="Sato Y."/>
            <person name="Wilson G."/>
            <person name="Kumar K."/>
            <person name="McCouch S."/>
            <person name="Juretic N."/>
            <person name="Hoen D."/>
            <person name="Wright S."/>
            <person name="Bruskiewich R."/>
            <person name="Bureau T."/>
            <person name="Miyao A."/>
            <person name="Hirochika H."/>
            <person name="Nishikawa T."/>
            <person name="Kadowaki K."/>
            <person name="Sugiura M."/>
            <person name="Burr B."/>
            <person name="Sasaki T."/>
        </authorList>
    </citation>
    <scope>NUCLEOTIDE SEQUENCE [LARGE SCALE GENOMIC DNA]</scope>
    <source>
        <strain evidence="3">cv. Nipponbare</strain>
    </source>
</reference>
<gene>
    <name evidence="2" type="ORF">OJ1004_D04.26</name>
</gene>
<dbReference type="EMBL" id="AC093180">
    <property type="protein sequence ID" value="AAL93079.1"/>
    <property type="molecule type" value="Genomic_DNA"/>
</dbReference>
<feature type="compositionally biased region" description="Basic and acidic residues" evidence="1">
    <location>
        <begin position="7"/>
        <end position="20"/>
    </location>
</feature>
<sequence>MAVAQPEVDRDGGSRRPEVAKRRRPRVNSGGGVSDCGEVWLESAAAAERGGARGCGTSEVERGNGAVDGVRTAAAVPGKATAQCGVNGSGGAARLEFAGEWRHLGSARGARGRARRLGDLGKNGRGGPGDAFYRSGRWRSWPWRAATAGG</sequence>
<dbReference type="Proteomes" id="UP000000763">
    <property type="component" value="Chromosome 3"/>
</dbReference>
<evidence type="ECO:0000313" key="2">
    <source>
        <dbReference type="EMBL" id="AAL93079.1"/>
    </source>
</evidence>
<organism evidence="2 3">
    <name type="scientific">Oryza sativa subsp. japonica</name>
    <name type="common">Rice</name>
    <dbReference type="NCBI Taxonomy" id="39947"/>
    <lineage>
        <taxon>Eukaryota</taxon>
        <taxon>Viridiplantae</taxon>
        <taxon>Streptophyta</taxon>
        <taxon>Embryophyta</taxon>
        <taxon>Tracheophyta</taxon>
        <taxon>Spermatophyta</taxon>
        <taxon>Magnoliopsida</taxon>
        <taxon>Liliopsida</taxon>
        <taxon>Poales</taxon>
        <taxon>Poaceae</taxon>
        <taxon>BOP clade</taxon>
        <taxon>Oryzoideae</taxon>
        <taxon>Oryzeae</taxon>
        <taxon>Oryzinae</taxon>
        <taxon>Oryza</taxon>
        <taxon>Oryza sativa</taxon>
    </lineage>
</organism>